<evidence type="ECO:0000313" key="2">
    <source>
        <dbReference type="Proteomes" id="UP000442334"/>
    </source>
</evidence>
<name>A0A7J5GR86_BACUN</name>
<evidence type="ECO:0000313" key="1">
    <source>
        <dbReference type="EMBL" id="KAB4178741.1"/>
    </source>
</evidence>
<proteinExistence type="predicted"/>
<accession>A0A7J5GR86</accession>
<dbReference type="GO" id="GO:0016740">
    <property type="term" value="F:transferase activity"/>
    <property type="evidence" value="ECO:0007669"/>
    <property type="project" value="UniProtKB-KW"/>
</dbReference>
<gene>
    <name evidence="1" type="ORF">GAQ34_23060</name>
</gene>
<dbReference type="Proteomes" id="UP000442334">
    <property type="component" value="Unassembled WGS sequence"/>
</dbReference>
<organism evidence="1 2">
    <name type="scientific">Bacteroides uniformis</name>
    <dbReference type="NCBI Taxonomy" id="820"/>
    <lineage>
        <taxon>Bacteria</taxon>
        <taxon>Pseudomonadati</taxon>
        <taxon>Bacteroidota</taxon>
        <taxon>Bacteroidia</taxon>
        <taxon>Bacteroidales</taxon>
        <taxon>Bacteroidaceae</taxon>
        <taxon>Bacteroides</taxon>
    </lineage>
</organism>
<dbReference type="EMBL" id="WCUA01000179">
    <property type="protein sequence ID" value="KAB4178741.1"/>
    <property type="molecule type" value="Genomic_DNA"/>
</dbReference>
<sequence>IKNFFVDNYPEPIFEDNGEQCIDMIYLRYAR</sequence>
<comment type="caution">
    <text evidence="1">The sequence shown here is derived from an EMBL/GenBank/DDBJ whole genome shotgun (WGS) entry which is preliminary data.</text>
</comment>
<feature type="non-terminal residue" evidence="1">
    <location>
        <position position="1"/>
    </location>
</feature>
<reference evidence="1 2" key="1">
    <citation type="journal article" date="2019" name="Nat. Med.">
        <title>A library of human gut bacterial isolates paired with longitudinal multiomics data enables mechanistic microbiome research.</title>
        <authorList>
            <person name="Poyet M."/>
            <person name="Groussin M."/>
            <person name="Gibbons S.M."/>
            <person name="Avila-Pacheco J."/>
            <person name="Jiang X."/>
            <person name="Kearney S.M."/>
            <person name="Perrotta A.R."/>
            <person name="Berdy B."/>
            <person name="Zhao S."/>
            <person name="Lieberman T.D."/>
            <person name="Swanson P.K."/>
            <person name="Smith M."/>
            <person name="Roesemann S."/>
            <person name="Alexander J.E."/>
            <person name="Rich S.A."/>
            <person name="Livny J."/>
            <person name="Vlamakis H."/>
            <person name="Clish C."/>
            <person name="Bullock K."/>
            <person name="Deik A."/>
            <person name="Scott J."/>
            <person name="Pierce K.A."/>
            <person name="Xavier R.J."/>
            <person name="Alm E.J."/>
        </authorList>
    </citation>
    <scope>NUCLEOTIDE SEQUENCE [LARGE SCALE GENOMIC DNA]</scope>
    <source>
        <strain evidence="1 2">BIOML-A21</strain>
    </source>
</reference>
<dbReference type="AlphaFoldDB" id="A0A7J5GR86"/>
<protein>
    <submittedName>
        <fullName evidence="1">N-acetyltransferase</fullName>
    </submittedName>
</protein>
<keyword evidence="1" id="KW-0808">Transferase</keyword>